<protein>
    <submittedName>
        <fullName evidence="1">Uncharacterized protein</fullName>
    </submittedName>
</protein>
<dbReference type="EMBL" id="JBHTLH010000041">
    <property type="protein sequence ID" value="MFD1126047.1"/>
    <property type="molecule type" value="Genomic_DNA"/>
</dbReference>
<reference evidence="2" key="1">
    <citation type="journal article" date="2019" name="Int. J. Syst. Evol. Microbiol.">
        <title>The Global Catalogue of Microorganisms (GCM) 10K type strain sequencing project: providing services to taxonomists for standard genome sequencing and annotation.</title>
        <authorList>
            <consortium name="The Broad Institute Genomics Platform"/>
            <consortium name="The Broad Institute Genome Sequencing Center for Infectious Disease"/>
            <person name="Wu L."/>
            <person name="Ma J."/>
        </authorList>
    </citation>
    <scope>NUCLEOTIDE SEQUENCE [LARGE SCALE GENOMIC DNA]</scope>
    <source>
        <strain evidence="2">CCUG 71848</strain>
    </source>
</reference>
<keyword evidence="2" id="KW-1185">Reference proteome</keyword>
<comment type="caution">
    <text evidence="1">The sequence shown here is derived from an EMBL/GenBank/DDBJ whole genome shotgun (WGS) entry which is preliminary data.</text>
</comment>
<accession>A0ABW3PQU6</accession>
<gene>
    <name evidence="1" type="ORF">ACFQ22_11860</name>
</gene>
<sequence length="43" mass="4752">MSWAVLLFGGAALIRAIAKYNASIADLIRALAEFMQATKKNRR</sequence>
<organism evidence="1 2">
    <name type="scientific">Lentilactobacillus raoultii</name>
    <dbReference type="NCBI Taxonomy" id="1987503"/>
    <lineage>
        <taxon>Bacteria</taxon>
        <taxon>Bacillati</taxon>
        <taxon>Bacillota</taxon>
        <taxon>Bacilli</taxon>
        <taxon>Lactobacillales</taxon>
        <taxon>Lactobacillaceae</taxon>
        <taxon>Lentilactobacillus</taxon>
    </lineage>
</organism>
<dbReference type="RefSeq" id="WP_263852961.1">
    <property type="nucleotide sequence ID" value="NZ_JBHTLH010000041.1"/>
</dbReference>
<evidence type="ECO:0000313" key="1">
    <source>
        <dbReference type="EMBL" id="MFD1126047.1"/>
    </source>
</evidence>
<proteinExistence type="predicted"/>
<name>A0ABW3PQU6_9LACO</name>
<evidence type="ECO:0000313" key="2">
    <source>
        <dbReference type="Proteomes" id="UP001597156"/>
    </source>
</evidence>
<dbReference type="Proteomes" id="UP001597156">
    <property type="component" value="Unassembled WGS sequence"/>
</dbReference>